<dbReference type="InterPro" id="IPR017452">
    <property type="entry name" value="GPCR_Rhodpsn_7TM"/>
</dbReference>
<dbReference type="Pfam" id="PF00001">
    <property type="entry name" value="7tm_1"/>
    <property type="match status" value="1"/>
</dbReference>
<dbReference type="Gene3D" id="1.20.1070.10">
    <property type="entry name" value="Rhodopsin 7-helix transmembrane proteins"/>
    <property type="match status" value="1"/>
</dbReference>
<evidence type="ECO:0000256" key="1">
    <source>
        <dbReference type="ARBA" id="ARBA00004651"/>
    </source>
</evidence>
<dbReference type="GO" id="GO:0042277">
    <property type="term" value="F:peptide binding"/>
    <property type="evidence" value="ECO:0007669"/>
    <property type="project" value="TreeGrafter"/>
</dbReference>
<dbReference type="SUPFAM" id="SSF81321">
    <property type="entry name" value="Family A G protein-coupled receptor-like"/>
    <property type="match status" value="1"/>
</dbReference>
<evidence type="ECO:0000256" key="9">
    <source>
        <dbReference type="ARBA" id="ARBA00023224"/>
    </source>
</evidence>
<dbReference type="PROSITE" id="PS50262">
    <property type="entry name" value="G_PROTEIN_RECEP_F1_2"/>
    <property type="match status" value="1"/>
</dbReference>
<dbReference type="OrthoDB" id="6076970at2759"/>
<keyword evidence="14" id="KW-1185">Reference proteome</keyword>
<dbReference type="PANTHER" id="PTHR24229">
    <property type="entry name" value="NEUROPEPTIDES RECEPTOR"/>
    <property type="match status" value="1"/>
</dbReference>
<dbReference type="EMBL" id="OA883871">
    <property type="protein sequence ID" value="CAD7279870.1"/>
    <property type="molecule type" value="Genomic_DNA"/>
</dbReference>
<organism evidence="13">
    <name type="scientific">Notodromas monacha</name>
    <dbReference type="NCBI Taxonomy" id="399045"/>
    <lineage>
        <taxon>Eukaryota</taxon>
        <taxon>Metazoa</taxon>
        <taxon>Ecdysozoa</taxon>
        <taxon>Arthropoda</taxon>
        <taxon>Crustacea</taxon>
        <taxon>Oligostraca</taxon>
        <taxon>Ostracoda</taxon>
        <taxon>Podocopa</taxon>
        <taxon>Podocopida</taxon>
        <taxon>Cypridocopina</taxon>
        <taxon>Cypridoidea</taxon>
        <taxon>Cyprididae</taxon>
        <taxon>Notodromas</taxon>
    </lineage>
</organism>
<keyword evidence="8 10" id="KW-0675">Receptor</keyword>
<comment type="subcellular location">
    <subcellularLocation>
        <location evidence="1">Cell membrane</location>
        <topology evidence="1">Multi-pass membrane protein</topology>
    </subcellularLocation>
</comment>
<dbReference type="PANTHER" id="PTHR24229:SF40">
    <property type="entry name" value="ALLATOSTATIN C RECEPTOR 1-RELATED"/>
    <property type="match status" value="1"/>
</dbReference>
<keyword evidence="9 10" id="KW-0807">Transducer</keyword>
<feature type="transmembrane region" description="Helical" evidence="11">
    <location>
        <begin position="335"/>
        <end position="355"/>
    </location>
</feature>
<dbReference type="InterPro" id="IPR000276">
    <property type="entry name" value="GPCR_Rhodpsn"/>
</dbReference>
<evidence type="ECO:0000256" key="5">
    <source>
        <dbReference type="ARBA" id="ARBA00022989"/>
    </source>
</evidence>
<evidence type="ECO:0000313" key="13">
    <source>
        <dbReference type="EMBL" id="CAD7279870.1"/>
    </source>
</evidence>
<keyword evidence="7 11" id="KW-0472">Membrane</keyword>
<evidence type="ECO:0000259" key="12">
    <source>
        <dbReference type="PROSITE" id="PS50262"/>
    </source>
</evidence>
<dbReference type="PROSITE" id="PS00237">
    <property type="entry name" value="G_PROTEIN_RECEP_F1_1"/>
    <property type="match status" value="1"/>
</dbReference>
<feature type="transmembrane region" description="Helical" evidence="11">
    <location>
        <begin position="116"/>
        <end position="140"/>
    </location>
</feature>
<evidence type="ECO:0000313" key="14">
    <source>
        <dbReference type="Proteomes" id="UP000678499"/>
    </source>
</evidence>
<evidence type="ECO:0000256" key="6">
    <source>
        <dbReference type="ARBA" id="ARBA00023040"/>
    </source>
</evidence>
<proteinExistence type="inferred from homology"/>
<comment type="similarity">
    <text evidence="2 10">Belongs to the G-protein coupled receptor 1 family.</text>
</comment>
<feature type="transmembrane region" description="Helical" evidence="11">
    <location>
        <begin position="83"/>
        <end position="104"/>
    </location>
</feature>
<dbReference type="GO" id="GO:0043005">
    <property type="term" value="C:neuron projection"/>
    <property type="evidence" value="ECO:0007669"/>
    <property type="project" value="TreeGrafter"/>
</dbReference>
<dbReference type="PRINTS" id="PR00237">
    <property type="entry name" value="GPCRRHODOPSN"/>
</dbReference>
<dbReference type="EMBL" id="CAJPEX010001834">
    <property type="protein sequence ID" value="CAG0920022.1"/>
    <property type="molecule type" value="Genomic_DNA"/>
</dbReference>
<evidence type="ECO:0000256" key="11">
    <source>
        <dbReference type="SAM" id="Phobius"/>
    </source>
</evidence>
<dbReference type="GO" id="GO:0004930">
    <property type="term" value="F:G protein-coupled receptor activity"/>
    <property type="evidence" value="ECO:0007669"/>
    <property type="project" value="UniProtKB-KW"/>
</dbReference>
<feature type="transmembrane region" description="Helical" evidence="11">
    <location>
        <begin position="249"/>
        <end position="270"/>
    </location>
</feature>
<keyword evidence="6 10" id="KW-0297">G-protein coupled receptor</keyword>
<feature type="domain" description="G-protein coupled receptors family 1 profile" evidence="12">
    <location>
        <begin position="95"/>
        <end position="352"/>
    </location>
</feature>
<feature type="transmembrane region" description="Helical" evidence="11">
    <location>
        <begin position="152"/>
        <end position="171"/>
    </location>
</feature>
<protein>
    <recommendedName>
        <fullName evidence="12">G-protein coupled receptors family 1 profile domain-containing protein</fullName>
    </recommendedName>
</protein>
<evidence type="ECO:0000256" key="8">
    <source>
        <dbReference type="ARBA" id="ARBA00023170"/>
    </source>
</evidence>
<keyword evidence="5 11" id="KW-1133">Transmembrane helix</keyword>
<dbReference type="Proteomes" id="UP000678499">
    <property type="component" value="Unassembled WGS sequence"/>
</dbReference>
<keyword evidence="3" id="KW-1003">Cell membrane</keyword>
<gene>
    <name evidence="13" type="ORF">NMOB1V02_LOCUS7534</name>
</gene>
<evidence type="ECO:0000256" key="10">
    <source>
        <dbReference type="RuleBase" id="RU000688"/>
    </source>
</evidence>
<accession>A0A7R9GGK5</accession>
<evidence type="ECO:0000256" key="2">
    <source>
        <dbReference type="ARBA" id="ARBA00010663"/>
    </source>
</evidence>
<name>A0A7R9GGK5_9CRUS</name>
<reference evidence="13" key="1">
    <citation type="submission" date="2020-11" db="EMBL/GenBank/DDBJ databases">
        <authorList>
            <person name="Tran Van P."/>
        </authorList>
    </citation>
    <scope>NUCLEOTIDE SEQUENCE</scope>
</reference>
<feature type="transmembrane region" description="Helical" evidence="11">
    <location>
        <begin position="291"/>
        <end position="315"/>
    </location>
</feature>
<evidence type="ECO:0000256" key="7">
    <source>
        <dbReference type="ARBA" id="ARBA00023136"/>
    </source>
</evidence>
<dbReference type="SMART" id="SM01381">
    <property type="entry name" value="7TM_GPCR_Srsx"/>
    <property type="match status" value="1"/>
</dbReference>
<sequence>MDQLWVFGSTSNFTSSSSALSSLASAALNGFNISSSSPSLLDDLVVDSSSSNTGTTDTDDDDDDLMEPFDMATHRMLSSVSEVFFLLICVVGLCGNSLVIYVVLRYSKMQTVTNLYILNLAVADECFLIGLPFLFVTSYLRHWPFGFITCKVFMTTTGINQFTSSAFLTVMSADRYVAICHAVKGRSIRTPVVSRVVAFTTWMVSAVLMAPLFMYSSTRVTNNETGTTTCSVFLPDDDQGNTYPMIFTLYNFSASFVIPLVLIIIFYSQVILTLRNTKSRRKKTRKKVTRLVLTVIIAYMLCWLPYWFGQVLLLVRLLDLFPVPVTHMTLVNYNIVASIPMYCNSAINPILYAFLRRSEESEADDDGGGYQQQRRPEAAAIDMVELRTTRLTTTTTHAVVVGTNSPVSILL</sequence>
<evidence type="ECO:0000256" key="4">
    <source>
        <dbReference type="ARBA" id="ARBA00022692"/>
    </source>
</evidence>
<dbReference type="AlphaFoldDB" id="A0A7R9GGK5"/>
<evidence type="ECO:0000256" key="3">
    <source>
        <dbReference type="ARBA" id="ARBA00022475"/>
    </source>
</evidence>
<keyword evidence="4 10" id="KW-0812">Transmembrane</keyword>
<dbReference type="GO" id="GO:0005886">
    <property type="term" value="C:plasma membrane"/>
    <property type="evidence" value="ECO:0007669"/>
    <property type="project" value="UniProtKB-SubCell"/>
</dbReference>
<feature type="transmembrane region" description="Helical" evidence="11">
    <location>
        <begin position="192"/>
        <end position="214"/>
    </location>
</feature>